<evidence type="ECO:0000256" key="1">
    <source>
        <dbReference type="ARBA" id="ARBA00006847"/>
    </source>
</evidence>
<dbReference type="Gene3D" id="3.40.50.300">
    <property type="entry name" value="P-loop containing nucleotide triphosphate hydrolases"/>
    <property type="match status" value="2"/>
</dbReference>
<dbReference type="InterPro" id="IPR054712">
    <property type="entry name" value="Cas3-like_dom"/>
</dbReference>
<dbReference type="Pfam" id="PF22590">
    <property type="entry name" value="Cas3-like_C_2"/>
    <property type="match status" value="1"/>
</dbReference>
<dbReference type="SUPFAM" id="SSF109604">
    <property type="entry name" value="HD-domain/PDEase-like"/>
    <property type="match status" value="1"/>
</dbReference>
<dbReference type="CDD" id="cd09641">
    <property type="entry name" value="Cas3''_I"/>
    <property type="match status" value="1"/>
</dbReference>
<comment type="similarity">
    <text evidence="2">In the central section; belongs to the CRISPR-associated helicase Cas3 family.</text>
</comment>
<dbReference type="InterPro" id="IPR006674">
    <property type="entry name" value="HD_domain"/>
</dbReference>
<evidence type="ECO:0000256" key="8">
    <source>
        <dbReference type="ARBA" id="ARBA00022840"/>
    </source>
</evidence>
<dbReference type="PROSITE" id="PS51643">
    <property type="entry name" value="HD_CAS3"/>
    <property type="match status" value="1"/>
</dbReference>
<dbReference type="EMBL" id="JACJLV010000049">
    <property type="protein sequence ID" value="MBM6827674.1"/>
    <property type="molecule type" value="Genomic_DNA"/>
</dbReference>
<evidence type="ECO:0000259" key="10">
    <source>
        <dbReference type="PROSITE" id="PS51192"/>
    </source>
</evidence>
<dbReference type="SUPFAM" id="SSF52540">
    <property type="entry name" value="P-loop containing nucleoside triphosphate hydrolases"/>
    <property type="match status" value="1"/>
</dbReference>
<keyword evidence="13" id="KW-1185">Reference proteome</keyword>
<dbReference type="GO" id="GO:0051607">
    <property type="term" value="P:defense response to virus"/>
    <property type="evidence" value="ECO:0007669"/>
    <property type="project" value="UniProtKB-KW"/>
</dbReference>
<dbReference type="InterPro" id="IPR006474">
    <property type="entry name" value="Helicase_Cas3_CRISPR-ass_core"/>
</dbReference>
<keyword evidence="5" id="KW-0547">Nucleotide-binding</keyword>
<dbReference type="CDD" id="cd17930">
    <property type="entry name" value="DEXHc_cas3"/>
    <property type="match status" value="1"/>
</dbReference>
<gene>
    <name evidence="12" type="primary">cas3</name>
    <name evidence="12" type="ORF">H6A13_11320</name>
</gene>
<dbReference type="GO" id="GO:0005829">
    <property type="term" value="C:cytosol"/>
    <property type="evidence" value="ECO:0007669"/>
    <property type="project" value="TreeGrafter"/>
</dbReference>
<reference evidence="12" key="1">
    <citation type="submission" date="2020-08" db="EMBL/GenBank/DDBJ databases">
        <authorList>
            <person name="Cejkova D."/>
            <person name="Kubasova T."/>
            <person name="Jahodarova E."/>
            <person name="Rychlik I."/>
        </authorList>
    </citation>
    <scope>NUCLEOTIDE SEQUENCE</scope>
    <source>
        <strain evidence="12">An420c</strain>
    </source>
</reference>
<comment type="caution">
    <text evidence="12">The sequence shown here is derived from an EMBL/GenBank/DDBJ whole genome shotgun (WGS) entry which is preliminary data.</text>
</comment>
<dbReference type="InterPro" id="IPR027417">
    <property type="entry name" value="P-loop_NTPase"/>
</dbReference>
<evidence type="ECO:0000313" key="13">
    <source>
        <dbReference type="Proteomes" id="UP000713880"/>
    </source>
</evidence>
<dbReference type="InterPro" id="IPR038257">
    <property type="entry name" value="CRISPR-assoc_Cas3_HD_sf"/>
</dbReference>
<keyword evidence="7" id="KW-0347">Helicase</keyword>
<evidence type="ECO:0000256" key="7">
    <source>
        <dbReference type="ARBA" id="ARBA00022806"/>
    </source>
</evidence>
<keyword evidence="4" id="KW-0479">Metal-binding</keyword>
<keyword evidence="9" id="KW-0051">Antiviral defense</keyword>
<dbReference type="GO" id="GO:0046872">
    <property type="term" value="F:metal ion binding"/>
    <property type="evidence" value="ECO:0007669"/>
    <property type="project" value="UniProtKB-KW"/>
</dbReference>
<organism evidence="12 13">
    <name type="scientific">Mordavella massiliensis</name>
    <dbReference type="NCBI Taxonomy" id="1871024"/>
    <lineage>
        <taxon>Bacteria</taxon>
        <taxon>Bacillati</taxon>
        <taxon>Bacillota</taxon>
        <taxon>Clostridia</taxon>
        <taxon>Eubacteriales</taxon>
        <taxon>Clostridiaceae</taxon>
        <taxon>Mordavella</taxon>
    </lineage>
</organism>
<dbReference type="InterPro" id="IPR050079">
    <property type="entry name" value="DEAD_box_RNA_helicase"/>
</dbReference>
<protein>
    <submittedName>
        <fullName evidence="12">CRISPR-associated helicase Cas3</fullName>
    </submittedName>
</protein>
<feature type="domain" description="HD Cas3-type" evidence="11">
    <location>
        <begin position="10"/>
        <end position="181"/>
    </location>
</feature>
<dbReference type="GO" id="GO:0005524">
    <property type="term" value="F:ATP binding"/>
    <property type="evidence" value="ECO:0007669"/>
    <property type="project" value="UniProtKB-KW"/>
</dbReference>
<dbReference type="Pfam" id="PF01966">
    <property type="entry name" value="HD"/>
    <property type="match status" value="1"/>
</dbReference>
<keyword evidence="8" id="KW-0067">ATP-binding</keyword>
<dbReference type="RefSeq" id="WP_204909665.1">
    <property type="nucleotide sequence ID" value="NZ_JACJLV010000049.1"/>
</dbReference>
<evidence type="ECO:0000256" key="5">
    <source>
        <dbReference type="ARBA" id="ARBA00022741"/>
    </source>
</evidence>
<proteinExistence type="inferred from homology"/>
<dbReference type="PANTHER" id="PTHR47959:SF16">
    <property type="entry name" value="CRISPR-ASSOCIATED NUCLEASE_HELICASE CAS3-RELATED"/>
    <property type="match status" value="1"/>
</dbReference>
<dbReference type="NCBIfam" id="TIGR01587">
    <property type="entry name" value="cas3_core"/>
    <property type="match status" value="1"/>
</dbReference>
<dbReference type="AlphaFoldDB" id="A0A938X3T9"/>
<sequence length="732" mass="84450">MNYIAHKNEITGQIQTVKEHSEKTANLCREYAISELKDFLYAIGLLHDVGKYQESFGKRISGENIRVEHSTCGALAAKDNYAIPAPMALMMEYCIAGHHSGIPDGGFPNDDADKSTLCGRLTRDFEDYSEYKKELSLPELDGLGWMKYLFQDCDNQLENVIDKFAFLTRYVFSCLVDADSNDTAEFCKEREFPRKLNTDFTACLQKVNARLDSFVCRTELQKTRALLQNQAFQNAGQDGDIYLLNMPTGSGKTLASIKIALERAVQKEKKRIIYIIPYNSIIEQTADVFENLFGKDMEILRHQSTFSYEDEENGSEDYRMAAKTAAENWDAPFIITTAVQFFESVYANKRGKLRKMHNMSDSILIFDEAHLMPQNYLQPCLQAVAYITRYLHSEAVFLTATMPDFEKLLNEYALPDCKIVRLIKDTAMFAKFQKCKYSYIGEVTPSELLARCCEYPSSLIIVNKKATARKLYQECGGKKYHLSTYMTSYDRKKILREIRQELHQLELDYPDYKDVPENRRITIISTSLIEAGVDLDVYTVFRERAGLDSILQAGGRCNREGKREIADVFVFDLSEDTKKNALDEKANLTKGLLEKYENISDVKCVDEYYSRLYFMRKEDIQKNTMHRECSDIASIPFKEYAEKFELIDSRQVSLVVPRDVQSEKLVEIMKYTKEGNVRKLQNYTCSVRQKELEDLIRQHVVDDYGTGIYCLTNMDYYDEYTGVLFEASDYFL</sequence>
<dbReference type="InterPro" id="IPR011545">
    <property type="entry name" value="DEAD/DEAH_box_helicase_dom"/>
</dbReference>
<keyword evidence="3" id="KW-0540">Nuclease</keyword>
<dbReference type="Gene3D" id="1.10.3210.30">
    <property type="match status" value="1"/>
</dbReference>
<evidence type="ECO:0000313" key="12">
    <source>
        <dbReference type="EMBL" id="MBM6827674.1"/>
    </source>
</evidence>
<evidence type="ECO:0000256" key="4">
    <source>
        <dbReference type="ARBA" id="ARBA00022723"/>
    </source>
</evidence>
<keyword evidence="6" id="KW-0378">Hydrolase</keyword>
<comment type="similarity">
    <text evidence="1">In the N-terminal section; belongs to the CRISPR-associated nuclease Cas3-HD family.</text>
</comment>
<dbReference type="Proteomes" id="UP000713880">
    <property type="component" value="Unassembled WGS sequence"/>
</dbReference>
<dbReference type="GO" id="GO:0004518">
    <property type="term" value="F:nuclease activity"/>
    <property type="evidence" value="ECO:0007669"/>
    <property type="project" value="UniProtKB-KW"/>
</dbReference>
<dbReference type="PROSITE" id="PS51192">
    <property type="entry name" value="HELICASE_ATP_BIND_1"/>
    <property type="match status" value="1"/>
</dbReference>
<evidence type="ECO:0000256" key="2">
    <source>
        <dbReference type="ARBA" id="ARBA00009046"/>
    </source>
</evidence>
<evidence type="ECO:0000256" key="3">
    <source>
        <dbReference type="ARBA" id="ARBA00022722"/>
    </source>
</evidence>
<dbReference type="GO" id="GO:0003676">
    <property type="term" value="F:nucleic acid binding"/>
    <property type="evidence" value="ECO:0007669"/>
    <property type="project" value="InterPro"/>
</dbReference>
<dbReference type="SMART" id="SM00487">
    <property type="entry name" value="DEXDc"/>
    <property type="match status" value="1"/>
</dbReference>
<evidence type="ECO:0000256" key="9">
    <source>
        <dbReference type="ARBA" id="ARBA00023118"/>
    </source>
</evidence>
<dbReference type="PANTHER" id="PTHR47959">
    <property type="entry name" value="ATP-DEPENDENT RNA HELICASE RHLE-RELATED"/>
    <property type="match status" value="1"/>
</dbReference>
<name>A0A938X3T9_9CLOT</name>
<dbReference type="InterPro" id="IPR014001">
    <property type="entry name" value="Helicase_ATP-bd"/>
</dbReference>
<evidence type="ECO:0000256" key="6">
    <source>
        <dbReference type="ARBA" id="ARBA00022801"/>
    </source>
</evidence>
<feature type="domain" description="Helicase ATP-binding" evidence="10">
    <location>
        <begin position="233"/>
        <end position="420"/>
    </location>
</feature>
<dbReference type="GO" id="GO:0003724">
    <property type="term" value="F:RNA helicase activity"/>
    <property type="evidence" value="ECO:0007669"/>
    <property type="project" value="TreeGrafter"/>
</dbReference>
<dbReference type="GO" id="GO:0016787">
    <property type="term" value="F:hydrolase activity"/>
    <property type="evidence" value="ECO:0007669"/>
    <property type="project" value="UniProtKB-KW"/>
</dbReference>
<evidence type="ECO:0000259" key="11">
    <source>
        <dbReference type="PROSITE" id="PS51643"/>
    </source>
</evidence>
<accession>A0A938X3T9</accession>
<dbReference type="Pfam" id="PF00270">
    <property type="entry name" value="DEAD"/>
    <property type="match status" value="1"/>
</dbReference>
<dbReference type="InterPro" id="IPR006483">
    <property type="entry name" value="CRISPR-assoc_Cas3_HD"/>
</dbReference>
<reference evidence="12" key="2">
    <citation type="journal article" date="2021" name="Sci. Rep.">
        <title>The distribution of antibiotic resistance genes in chicken gut microbiota commensals.</title>
        <authorList>
            <person name="Juricova H."/>
            <person name="Matiasovicova J."/>
            <person name="Kubasova T."/>
            <person name="Cejkova D."/>
            <person name="Rychlik I."/>
        </authorList>
    </citation>
    <scope>NUCLEOTIDE SEQUENCE</scope>
    <source>
        <strain evidence="12">An420c</strain>
    </source>
</reference>
<dbReference type="NCBIfam" id="TIGR01596">
    <property type="entry name" value="cas3_HD"/>
    <property type="match status" value="1"/>
</dbReference>